<dbReference type="Pfam" id="PF11528">
    <property type="entry name" value="DUF3224"/>
    <property type="match status" value="1"/>
</dbReference>
<proteinExistence type="predicted"/>
<feature type="region of interest" description="Disordered" evidence="1">
    <location>
        <begin position="1"/>
        <end position="60"/>
    </location>
</feature>
<evidence type="ECO:0000313" key="2">
    <source>
        <dbReference type="EMBL" id="MDT0266377.1"/>
    </source>
</evidence>
<sequence length="177" mass="18327">MPTRPTHPHAHEQATTGTTAETTTESTTGATRRAVGTFGFADWRERPLGPEATEDTEDAKGTRLAHASVRNSFSGDIEAADTLCEYTVAYTPEGTGGFAGLELVTGTLAGLAGAFVLEERGTFTEHGTVDCAFTVVPGSGTGALTGLAGTGSFVHRPGQRAVPYTFDYSLPGDGRAS</sequence>
<accession>A0ABU2JNA1</accession>
<dbReference type="RefSeq" id="WP_311666395.1">
    <property type="nucleotide sequence ID" value="NZ_JAVREO010000004.1"/>
</dbReference>
<dbReference type="EMBL" id="JAVREO010000004">
    <property type="protein sequence ID" value="MDT0266377.1"/>
    <property type="molecule type" value="Genomic_DNA"/>
</dbReference>
<reference evidence="3" key="1">
    <citation type="submission" date="2023-07" db="EMBL/GenBank/DDBJ databases">
        <title>30 novel species of actinomycetes from the DSMZ collection.</title>
        <authorList>
            <person name="Nouioui I."/>
        </authorList>
    </citation>
    <scope>NUCLEOTIDE SEQUENCE [LARGE SCALE GENOMIC DNA]</scope>
    <source>
        <strain evidence="3">DSM 44915</strain>
    </source>
</reference>
<protein>
    <submittedName>
        <fullName evidence="2">DUF3224 domain-containing protein</fullName>
    </submittedName>
</protein>
<keyword evidence="3" id="KW-1185">Reference proteome</keyword>
<gene>
    <name evidence="2" type="ORF">RM844_08720</name>
</gene>
<dbReference type="InterPro" id="IPR021607">
    <property type="entry name" value="DUF3224"/>
</dbReference>
<dbReference type="InterPro" id="IPR023159">
    <property type="entry name" value="SO1590-like_sf"/>
</dbReference>
<comment type="caution">
    <text evidence="2">The sequence shown here is derived from an EMBL/GenBank/DDBJ whole genome shotgun (WGS) entry which is preliminary data.</text>
</comment>
<evidence type="ECO:0000256" key="1">
    <source>
        <dbReference type="SAM" id="MobiDB-lite"/>
    </source>
</evidence>
<dbReference type="SUPFAM" id="SSF159238">
    <property type="entry name" value="SO1590-like"/>
    <property type="match status" value="1"/>
</dbReference>
<dbReference type="Gene3D" id="2.40.350.10">
    <property type="entry name" value="SO1590-like"/>
    <property type="match status" value="1"/>
</dbReference>
<name>A0ABU2JNA1_9ACTN</name>
<organism evidence="2 3">
    <name type="scientific">Streptomyces chisholmiae</name>
    <dbReference type="NCBI Taxonomy" id="3075540"/>
    <lineage>
        <taxon>Bacteria</taxon>
        <taxon>Bacillati</taxon>
        <taxon>Actinomycetota</taxon>
        <taxon>Actinomycetes</taxon>
        <taxon>Kitasatosporales</taxon>
        <taxon>Streptomycetaceae</taxon>
        <taxon>Streptomyces</taxon>
    </lineage>
</organism>
<feature type="compositionally biased region" description="Low complexity" evidence="1">
    <location>
        <begin position="14"/>
        <end position="34"/>
    </location>
</feature>
<dbReference type="Proteomes" id="UP001183410">
    <property type="component" value="Unassembled WGS sequence"/>
</dbReference>
<evidence type="ECO:0000313" key="3">
    <source>
        <dbReference type="Proteomes" id="UP001183410"/>
    </source>
</evidence>